<dbReference type="Pfam" id="PF02581">
    <property type="entry name" value="TMP-TENI"/>
    <property type="match status" value="1"/>
</dbReference>
<dbReference type="SUPFAM" id="SSF51391">
    <property type="entry name" value="Thiamin phosphate synthase"/>
    <property type="match status" value="1"/>
</dbReference>
<dbReference type="OrthoDB" id="194683at2"/>
<proteinExistence type="predicted"/>
<dbReference type="InterPro" id="IPR036206">
    <property type="entry name" value="ThiamineP_synth_sf"/>
</dbReference>
<accession>A0A1G7J5I2</accession>
<sequence length="204" mass="22659">MIQIITHSTFLPEETIYWQQLLAEGADSILVRKPGWPEADYELLLQDADTSCYPKLMIAGHPALCEKYGLQGVHFSEAGRGLVNGDQIIGYRQKGWRLSTSIHAAETLQIASDNWHQLLLAPVFDSISKPGHTSTFGDGFRLFKDGYNGQVLALGGIDHTTAAKARDMQFDGIALLGAIWQEPATAISNFRRIRDIWRTDALMS</sequence>
<dbReference type="Gene3D" id="3.20.20.70">
    <property type="entry name" value="Aldolase class I"/>
    <property type="match status" value="1"/>
</dbReference>
<dbReference type="CDD" id="cd00564">
    <property type="entry name" value="TMP_TenI"/>
    <property type="match status" value="1"/>
</dbReference>
<reference evidence="2 3" key="1">
    <citation type="submission" date="2016-10" db="EMBL/GenBank/DDBJ databases">
        <authorList>
            <person name="de Groot N.N."/>
        </authorList>
    </citation>
    <scope>NUCLEOTIDE SEQUENCE [LARGE SCALE GENOMIC DNA]</scope>
    <source>
        <strain evidence="2 3">DSM 527</strain>
    </source>
</reference>
<organism evidence="2 3">
    <name type="scientific">Chitinophaga filiformis</name>
    <name type="common">Myxococcus filiformis</name>
    <name type="synonym">Flexibacter filiformis</name>
    <dbReference type="NCBI Taxonomy" id="104663"/>
    <lineage>
        <taxon>Bacteria</taxon>
        <taxon>Pseudomonadati</taxon>
        <taxon>Bacteroidota</taxon>
        <taxon>Chitinophagia</taxon>
        <taxon>Chitinophagales</taxon>
        <taxon>Chitinophagaceae</taxon>
        <taxon>Chitinophaga</taxon>
    </lineage>
</organism>
<evidence type="ECO:0000259" key="1">
    <source>
        <dbReference type="Pfam" id="PF02581"/>
    </source>
</evidence>
<feature type="domain" description="Thiamine phosphate synthase/TenI" evidence="1">
    <location>
        <begin position="17"/>
        <end position="179"/>
    </location>
</feature>
<dbReference type="InterPro" id="IPR013785">
    <property type="entry name" value="Aldolase_TIM"/>
</dbReference>
<dbReference type="RefSeq" id="WP_089829301.1">
    <property type="nucleotide sequence ID" value="NZ_FNBN01000001.1"/>
</dbReference>
<evidence type="ECO:0000313" key="3">
    <source>
        <dbReference type="Proteomes" id="UP000199045"/>
    </source>
</evidence>
<evidence type="ECO:0000313" key="2">
    <source>
        <dbReference type="EMBL" id="SDF20141.1"/>
    </source>
</evidence>
<dbReference type="EMBL" id="FNBN01000001">
    <property type="protein sequence ID" value="SDF20141.1"/>
    <property type="molecule type" value="Genomic_DNA"/>
</dbReference>
<dbReference type="Proteomes" id="UP000199045">
    <property type="component" value="Unassembled WGS sequence"/>
</dbReference>
<name>A0A1G7J5I2_CHIFI</name>
<dbReference type="InterPro" id="IPR022998">
    <property type="entry name" value="ThiamineP_synth_TenI"/>
</dbReference>
<dbReference type="AlphaFoldDB" id="A0A1G7J5I2"/>
<dbReference type="GO" id="GO:0009228">
    <property type="term" value="P:thiamine biosynthetic process"/>
    <property type="evidence" value="ECO:0007669"/>
    <property type="project" value="UniProtKB-KW"/>
</dbReference>
<gene>
    <name evidence="2" type="ORF">SAMN04488121_1011108</name>
</gene>
<dbReference type="STRING" id="104663.SAMN04488121_1011108"/>
<protein>
    <submittedName>
        <fullName evidence="2">Thiamine-phosphate pyrophosphorylase</fullName>
    </submittedName>
</protein>